<keyword evidence="1" id="KW-0812">Transmembrane</keyword>
<evidence type="ECO:0000313" key="3">
    <source>
        <dbReference type="Proteomes" id="UP000501690"/>
    </source>
</evidence>
<dbReference type="OrthoDB" id="753811at2759"/>
<evidence type="ECO:0000256" key="1">
    <source>
        <dbReference type="SAM" id="Phobius"/>
    </source>
</evidence>
<accession>A0A4D6KNL6</accession>
<protein>
    <recommendedName>
        <fullName evidence="4">Transmembrane protein</fullName>
    </recommendedName>
</protein>
<keyword evidence="1" id="KW-0472">Membrane</keyword>
<evidence type="ECO:0008006" key="4">
    <source>
        <dbReference type="Google" id="ProtNLM"/>
    </source>
</evidence>
<dbReference type="PANTHER" id="PTHR33698:SF6">
    <property type="entry name" value="TRANSMEMBRANE PROTEIN"/>
    <property type="match status" value="1"/>
</dbReference>
<sequence>MASFFITGPIKFKTITSFSQLSFSTSYASSNVSISRNLTTKVLAHANFHSSFPFHGTLYSEKQRGFSLIAFHSENSESEGEEDNHTLETVMKLYSAFKNKTTHQLSADERQRVTNFLSFFEAFQGTTQVLEFFSYLTTAFGNNIQIILKPTNDGINVGLQWRFDWDKIHLPLWKGFSLHINHSYHGKAVIRNIEMFMEPLRHLKPFGLKTKVGVGELLEKMGSFMVSGSRNKAKRILFLVLAVLSLVAFLFFMKLAS</sequence>
<dbReference type="AlphaFoldDB" id="A0A4D6KNL6"/>
<organism evidence="2 3">
    <name type="scientific">Vigna unguiculata</name>
    <name type="common">Cowpea</name>
    <dbReference type="NCBI Taxonomy" id="3917"/>
    <lineage>
        <taxon>Eukaryota</taxon>
        <taxon>Viridiplantae</taxon>
        <taxon>Streptophyta</taxon>
        <taxon>Embryophyta</taxon>
        <taxon>Tracheophyta</taxon>
        <taxon>Spermatophyta</taxon>
        <taxon>Magnoliopsida</taxon>
        <taxon>eudicotyledons</taxon>
        <taxon>Gunneridae</taxon>
        <taxon>Pentapetalae</taxon>
        <taxon>rosids</taxon>
        <taxon>fabids</taxon>
        <taxon>Fabales</taxon>
        <taxon>Fabaceae</taxon>
        <taxon>Papilionoideae</taxon>
        <taxon>50 kb inversion clade</taxon>
        <taxon>NPAAA clade</taxon>
        <taxon>indigoferoid/millettioid clade</taxon>
        <taxon>Phaseoleae</taxon>
        <taxon>Vigna</taxon>
    </lineage>
</organism>
<evidence type="ECO:0000313" key="2">
    <source>
        <dbReference type="EMBL" id="QCD77207.1"/>
    </source>
</evidence>
<dbReference type="PANTHER" id="PTHR33698">
    <property type="entry name" value="NUCLEAR TRANSPORT FACTOR 2 (NTF2)-LIKE PROTEIN"/>
    <property type="match status" value="1"/>
</dbReference>
<feature type="transmembrane region" description="Helical" evidence="1">
    <location>
        <begin position="236"/>
        <end position="256"/>
    </location>
</feature>
<name>A0A4D6KNL6_VIGUN</name>
<keyword evidence="1" id="KW-1133">Transmembrane helix</keyword>
<dbReference type="Gramene" id="Vigun06g154900.1.v1.2">
    <property type="protein sequence ID" value="Vigun06g154900.1.v1.2"/>
    <property type="gene ID" value="Vigun06g154900.v1.2"/>
</dbReference>
<reference evidence="2 3" key="1">
    <citation type="submission" date="2019-04" db="EMBL/GenBank/DDBJ databases">
        <title>An improved genome assembly and genetic linkage map for asparagus bean, Vigna unguiculata ssp. sesquipedialis.</title>
        <authorList>
            <person name="Xia Q."/>
            <person name="Zhang R."/>
            <person name="Dong Y."/>
        </authorList>
    </citation>
    <scope>NUCLEOTIDE SEQUENCE [LARGE SCALE GENOMIC DNA]</scope>
    <source>
        <tissue evidence="2">Leaf</tissue>
    </source>
</reference>
<keyword evidence="3" id="KW-1185">Reference proteome</keyword>
<gene>
    <name evidence="2" type="ORF">DEO72_LG1g829</name>
</gene>
<proteinExistence type="predicted"/>
<dbReference type="Proteomes" id="UP000501690">
    <property type="component" value="Linkage Group LG1"/>
</dbReference>
<dbReference type="EMBL" id="CP039345">
    <property type="protein sequence ID" value="QCD77207.1"/>
    <property type="molecule type" value="Genomic_DNA"/>
</dbReference>